<dbReference type="Pfam" id="PF01370">
    <property type="entry name" value="Epimerase"/>
    <property type="match status" value="1"/>
</dbReference>
<evidence type="ECO:0000313" key="3">
    <source>
        <dbReference type="EMBL" id="MBC1936394.1"/>
    </source>
</evidence>
<dbReference type="Gene3D" id="3.40.50.720">
    <property type="entry name" value="NAD(P)-binding Rossmann-like Domain"/>
    <property type="match status" value="1"/>
</dbReference>
<dbReference type="PANTHER" id="PTHR43000">
    <property type="entry name" value="DTDP-D-GLUCOSE 4,6-DEHYDRATASE-RELATED"/>
    <property type="match status" value="1"/>
</dbReference>
<dbReference type="Proteomes" id="UP000535908">
    <property type="component" value="Unassembled WGS sequence"/>
</dbReference>
<dbReference type="EMBL" id="JAARWN010000006">
    <property type="protein sequence ID" value="MBC1936394.1"/>
    <property type="molecule type" value="Genomic_DNA"/>
</dbReference>
<dbReference type="SUPFAM" id="SSF51735">
    <property type="entry name" value="NAD(P)-binding Rossmann-fold domains"/>
    <property type="match status" value="1"/>
</dbReference>
<name>A0A7X0Y4E3_9LIST</name>
<accession>A0A7X0Y4E3</accession>
<dbReference type="InterPro" id="IPR001509">
    <property type="entry name" value="Epimerase_deHydtase"/>
</dbReference>
<feature type="domain" description="NAD-dependent epimerase/dehydratase" evidence="2">
    <location>
        <begin position="7"/>
        <end position="237"/>
    </location>
</feature>
<gene>
    <name evidence="3" type="ORF">HCA69_08455</name>
</gene>
<comment type="similarity">
    <text evidence="1">Belongs to the NAD(P)-dependent epimerase/dehydratase family.</text>
</comment>
<protein>
    <submittedName>
        <fullName evidence="3">NAD-dependent epimerase/dehydratase family protein</fullName>
    </submittedName>
</protein>
<evidence type="ECO:0000256" key="1">
    <source>
        <dbReference type="ARBA" id="ARBA00007637"/>
    </source>
</evidence>
<comment type="caution">
    <text evidence="3">The sequence shown here is derived from an EMBL/GenBank/DDBJ whole genome shotgun (WGS) entry which is preliminary data.</text>
</comment>
<reference evidence="3 4" key="1">
    <citation type="submission" date="2020-03" db="EMBL/GenBank/DDBJ databases">
        <title>Soil Listeria distribution.</title>
        <authorList>
            <person name="Liao J."/>
            <person name="Wiedmann M."/>
        </authorList>
    </citation>
    <scope>NUCLEOTIDE SEQUENCE [LARGE SCALE GENOMIC DNA]</scope>
    <source>
        <strain evidence="3 4">FSL L7-0741</strain>
    </source>
</reference>
<proteinExistence type="inferred from homology"/>
<evidence type="ECO:0000259" key="2">
    <source>
        <dbReference type="Pfam" id="PF01370"/>
    </source>
</evidence>
<dbReference type="RefSeq" id="WP_185526032.1">
    <property type="nucleotide sequence ID" value="NZ_JAARWN010000006.1"/>
</dbReference>
<sequence length="306" mass="34279">MEKKRFLITGGCGFIGTQVLRELLETPHEIFVIDDLSSGEWTSTSETRVALKVCDIRSEEATKYILEVSPHYVIHLAAQVDVPTSMARQDIDADTNIMGTINMLLACKKIANFERFIFASSAAVYGNSETSLLTELSDAKPRSPYGMSKLVCEQYLSLNKTMDDFPYCALRFANVYGKKNRLGKDVISCFGNKLKNQEAPILFGSGEQTRDFIFVDDVATALILATEIKKSGIYNIATNEQTSINEVFQHVSNILQISITPKRMAPRLGDVYNSCLSNQKFKDATGWEPKYTLQEGLERMYNLITT</sequence>
<evidence type="ECO:0000313" key="4">
    <source>
        <dbReference type="Proteomes" id="UP000535908"/>
    </source>
</evidence>
<dbReference type="InterPro" id="IPR036291">
    <property type="entry name" value="NAD(P)-bd_dom_sf"/>
</dbReference>
<dbReference type="AlphaFoldDB" id="A0A7X0Y4E3"/>
<organism evidence="3 4">
    <name type="scientific">Listeria grandensis</name>
    <dbReference type="NCBI Taxonomy" id="1494963"/>
    <lineage>
        <taxon>Bacteria</taxon>
        <taxon>Bacillati</taxon>
        <taxon>Bacillota</taxon>
        <taxon>Bacilli</taxon>
        <taxon>Bacillales</taxon>
        <taxon>Listeriaceae</taxon>
        <taxon>Listeria</taxon>
    </lineage>
</organism>